<dbReference type="InterPro" id="IPR045338">
    <property type="entry name" value="DUF6535"/>
</dbReference>
<accession>A0A2G8SJF5</accession>
<evidence type="ECO:0000256" key="2">
    <source>
        <dbReference type="SAM" id="Phobius"/>
    </source>
</evidence>
<feature type="region of interest" description="Disordered" evidence="1">
    <location>
        <begin position="747"/>
        <end position="799"/>
    </location>
</feature>
<evidence type="ECO:0000313" key="5">
    <source>
        <dbReference type="Proteomes" id="UP000230002"/>
    </source>
</evidence>
<sequence length="799" mass="88717">MAAWAGQQEDAWKFCASAIERHFEEQLKRWNAELDMLLVFAGLFSTALTAFLVQSYPLLQPDNTDTMVLALARISNQLHGFSVSSGFVNSTERAVFSPDLASFTAPGYAVWVNGLWFSSLVCTLSASSIAVMVKQWLHQYSQSLSGTSPDVASLRQYRYDSLRKWRVPEIIAALPILLQVALALFLAGLVVLLWQLHPSIAITATILSGLLIAFVLATTLLPILYADCCYQSPQALIFFLLAQALAHFTAGGLRIIEHRAQEAAVEVSSWTSRKYIVLARTRDAARRALKHLGAWGSFHSWHSREKPDAEARHDELEQSLALTAYYITLDTSMLNTTVIPCLSGMDELSARMSVRYGNLLRDVTARLPSREGKVWRPLMPFVLVVLSLITREPSKGLVRRVLLAMPRSGQQSAAKTKLGMLYLLAMSQLVSRRISTREAFLNLLVYLQDARIDSERSIEPAMAVLPDVEAVFPRKHDDLEALVDLDKFESVSYYFTGVEYIIKYLLRHRTKLEQDGSPVPNRIEAMLTSFGFFLCSPAWKTQKSRQGVVLWALRYSQLPPLIKQMTVKKQIPDTLGEGLLHALKAAVVVLERGYLGPSSGAVEQVATRGARLALSLIKGAMEDTEPSQCVAAEAITTPPSRDSTASETQESTLVEVSESLAMTEQLTIKGSPTARKLHVTLPEIHITPPSIDSSCQDDDRVEAATPWLESLLDFVDPEFAFMDDEEPFPVDHAEEDVQDIPLPDPEILRWRTGAPTNPKRRRRSNSSGSFTATGQHIIRVRAAKSPSNAPSASRKQSRD</sequence>
<feature type="transmembrane region" description="Helical" evidence="2">
    <location>
        <begin position="200"/>
        <end position="224"/>
    </location>
</feature>
<dbReference type="OrthoDB" id="3235960at2759"/>
<evidence type="ECO:0000256" key="1">
    <source>
        <dbReference type="SAM" id="MobiDB-lite"/>
    </source>
</evidence>
<dbReference type="Pfam" id="PF20153">
    <property type="entry name" value="DUF6535"/>
    <property type="match status" value="1"/>
</dbReference>
<evidence type="ECO:0000313" key="4">
    <source>
        <dbReference type="EMBL" id="PIL33891.1"/>
    </source>
</evidence>
<feature type="transmembrane region" description="Helical" evidence="2">
    <location>
        <begin position="108"/>
        <end position="133"/>
    </location>
</feature>
<evidence type="ECO:0000259" key="3">
    <source>
        <dbReference type="Pfam" id="PF20153"/>
    </source>
</evidence>
<gene>
    <name evidence="4" type="ORF">GSI_03597</name>
</gene>
<feature type="compositionally biased region" description="Low complexity" evidence="1">
    <location>
        <begin position="783"/>
        <end position="799"/>
    </location>
</feature>
<name>A0A2G8SJF5_9APHY</name>
<keyword evidence="5" id="KW-1185">Reference proteome</keyword>
<keyword evidence="2" id="KW-0812">Transmembrane</keyword>
<keyword evidence="2" id="KW-0472">Membrane</keyword>
<feature type="compositionally biased region" description="Polar residues" evidence="1">
    <location>
        <begin position="765"/>
        <end position="774"/>
    </location>
</feature>
<feature type="domain" description="DUF6535" evidence="3">
    <location>
        <begin position="12"/>
        <end position="195"/>
    </location>
</feature>
<protein>
    <recommendedName>
        <fullName evidence="3">DUF6535 domain-containing protein</fullName>
    </recommendedName>
</protein>
<dbReference type="Proteomes" id="UP000230002">
    <property type="component" value="Unassembled WGS sequence"/>
</dbReference>
<dbReference type="EMBL" id="AYKW01000006">
    <property type="protein sequence ID" value="PIL33891.1"/>
    <property type="molecule type" value="Genomic_DNA"/>
</dbReference>
<reference evidence="4 5" key="1">
    <citation type="journal article" date="2015" name="Sci. Rep.">
        <title>Chromosome-level genome map provides insights into diverse defense mechanisms in the medicinal fungus Ganoderma sinense.</title>
        <authorList>
            <person name="Zhu Y."/>
            <person name="Xu J."/>
            <person name="Sun C."/>
            <person name="Zhou S."/>
            <person name="Xu H."/>
            <person name="Nelson D.R."/>
            <person name="Qian J."/>
            <person name="Song J."/>
            <person name="Luo H."/>
            <person name="Xiang L."/>
            <person name="Li Y."/>
            <person name="Xu Z."/>
            <person name="Ji A."/>
            <person name="Wang L."/>
            <person name="Lu S."/>
            <person name="Hayward A."/>
            <person name="Sun W."/>
            <person name="Li X."/>
            <person name="Schwartz D.C."/>
            <person name="Wang Y."/>
            <person name="Chen S."/>
        </authorList>
    </citation>
    <scope>NUCLEOTIDE SEQUENCE [LARGE SCALE GENOMIC DNA]</scope>
    <source>
        <strain evidence="4 5">ZZ0214-1</strain>
    </source>
</reference>
<feature type="transmembrane region" description="Helical" evidence="2">
    <location>
        <begin position="236"/>
        <end position="256"/>
    </location>
</feature>
<organism evidence="4 5">
    <name type="scientific">Ganoderma sinense ZZ0214-1</name>
    <dbReference type="NCBI Taxonomy" id="1077348"/>
    <lineage>
        <taxon>Eukaryota</taxon>
        <taxon>Fungi</taxon>
        <taxon>Dikarya</taxon>
        <taxon>Basidiomycota</taxon>
        <taxon>Agaricomycotina</taxon>
        <taxon>Agaricomycetes</taxon>
        <taxon>Polyporales</taxon>
        <taxon>Polyporaceae</taxon>
        <taxon>Ganoderma</taxon>
    </lineage>
</organism>
<keyword evidence="2" id="KW-1133">Transmembrane helix</keyword>
<feature type="transmembrane region" description="Helical" evidence="2">
    <location>
        <begin position="170"/>
        <end position="194"/>
    </location>
</feature>
<proteinExistence type="predicted"/>
<comment type="caution">
    <text evidence="4">The sequence shown here is derived from an EMBL/GenBank/DDBJ whole genome shotgun (WGS) entry which is preliminary data.</text>
</comment>
<feature type="transmembrane region" description="Helical" evidence="2">
    <location>
        <begin position="37"/>
        <end position="59"/>
    </location>
</feature>
<dbReference type="AlphaFoldDB" id="A0A2G8SJF5"/>